<feature type="domain" description="Wbp11/ELF5/Saf1 N-terminal" evidence="4">
    <location>
        <begin position="14"/>
        <end position="92"/>
    </location>
</feature>
<proteinExistence type="predicted"/>
<accession>A0AAN5IBZ3</accession>
<dbReference type="AlphaFoldDB" id="A0AAN5IBZ3"/>
<evidence type="ECO:0000256" key="3">
    <source>
        <dbReference type="SAM" id="MobiDB-lite"/>
    </source>
</evidence>
<feature type="compositionally biased region" description="Basic and acidic residues" evidence="3">
    <location>
        <begin position="22"/>
        <end position="32"/>
    </location>
</feature>
<feature type="region of interest" description="Disordered" evidence="3">
    <location>
        <begin position="181"/>
        <end position="218"/>
    </location>
</feature>
<feature type="compositionally biased region" description="Polar residues" evidence="3">
    <location>
        <begin position="1"/>
        <end position="13"/>
    </location>
</feature>
<sequence>FTMGRRSNQTTKSGRFMNPADQQRKAERAKELKRNKKQRSAVRTAIMKNRDPNEVIDALRKIDDTELETDVPLRATLETKREKLRKQYREIRDFFIKAEQPDKVKEIDSKMQAYEQERYRKNQQMAAIKFSMSGDMDSIPMPEAVPTRDNAMMTPFLPSYAVHPPGYQPPAKKRVTFGIRVSKQKPPGPPAGIPPELSDSEDEDYDEGDGPLHDEDNYEPVVIPDEILNSNRDPLAALTEPLRPAPIPPPTYPVLNLAHAPPVHPSMLPLPPRMPIRLPPPPPTGGAFRTPDGSSISAAPTVAKPAPDAVISAKPELRDLAGEATRFVPTNLRVRRDEGVKKPVGRVNAYGMATESATKKAAKTTDEAYADFMKEMDGLL</sequence>
<dbReference type="InterPro" id="IPR019007">
    <property type="entry name" value="Wbp11/ELF5/Saf1_N"/>
</dbReference>
<evidence type="ECO:0000313" key="5">
    <source>
        <dbReference type="EMBL" id="GMR60538.1"/>
    </source>
</evidence>
<feature type="compositionally biased region" description="Acidic residues" evidence="3">
    <location>
        <begin position="198"/>
        <end position="209"/>
    </location>
</feature>
<evidence type="ECO:0000256" key="2">
    <source>
        <dbReference type="ARBA" id="ARBA00023242"/>
    </source>
</evidence>
<comment type="subcellular location">
    <subcellularLocation>
        <location evidence="1">Nucleus</location>
    </subcellularLocation>
</comment>
<feature type="region of interest" description="Disordered" evidence="3">
    <location>
        <begin position="283"/>
        <end position="307"/>
    </location>
</feature>
<keyword evidence="2" id="KW-0539">Nucleus</keyword>
<dbReference type="EMBL" id="BTRK01000006">
    <property type="protein sequence ID" value="GMR60538.1"/>
    <property type="molecule type" value="Genomic_DNA"/>
</dbReference>
<feature type="region of interest" description="Disordered" evidence="3">
    <location>
        <begin position="1"/>
        <end position="41"/>
    </location>
</feature>
<organism evidence="5 6">
    <name type="scientific">Pristionchus mayeri</name>
    <dbReference type="NCBI Taxonomy" id="1317129"/>
    <lineage>
        <taxon>Eukaryota</taxon>
        <taxon>Metazoa</taxon>
        <taxon>Ecdysozoa</taxon>
        <taxon>Nematoda</taxon>
        <taxon>Chromadorea</taxon>
        <taxon>Rhabditida</taxon>
        <taxon>Rhabditina</taxon>
        <taxon>Diplogasteromorpha</taxon>
        <taxon>Diplogasteroidea</taxon>
        <taxon>Neodiplogasteridae</taxon>
        <taxon>Pristionchus</taxon>
    </lineage>
</organism>
<evidence type="ECO:0000256" key="1">
    <source>
        <dbReference type="ARBA" id="ARBA00004123"/>
    </source>
</evidence>
<dbReference type="PANTHER" id="PTHR13361:SF1">
    <property type="entry name" value="WW DOMAIN-BINDING PROTEIN 11"/>
    <property type="match status" value="1"/>
</dbReference>
<dbReference type="GO" id="GO:0005681">
    <property type="term" value="C:spliceosomal complex"/>
    <property type="evidence" value="ECO:0007669"/>
    <property type="project" value="TreeGrafter"/>
</dbReference>
<name>A0AAN5IBZ3_9BILA</name>
<protein>
    <recommendedName>
        <fullName evidence="4">Wbp11/ELF5/Saf1 N-terminal domain-containing protein</fullName>
    </recommendedName>
</protein>
<gene>
    <name evidence="5" type="ORF">PMAYCL1PPCAC_30733</name>
</gene>
<dbReference type="PANTHER" id="PTHR13361">
    <property type="entry name" value="WW DOMAIN-BINDING PROTEIN 11"/>
    <property type="match status" value="1"/>
</dbReference>
<feature type="non-terminal residue" evidence="5">
    <location>
        <position position="1"/>
    </location>
</feature>
<comment type="caution">
    <text evidence="5">The sequence shown here is derived from an EMBL/GenBank/DDBJ whole genome shotgun (WGS) entry which is preliminary data.</text>
</comment>
<dbReference type="Pfam" id="PF09429">
    <property type="entry name" value="Wbp11"/>
    <property type="match status" value="1"/>
</dbReference>
<reference evidence="6" key="1">
    <citation type="submission" date="2022-10" db="EMBL/GenBank/DDBJ databases">
        <title>Genome assembly of Pristionchus species.</title>
        <authorList>
            <person name="Yoshida K."/>
            <person name="Sommer R.J."/>
        </authorList>
    </citation>
    <scope>NUCLEOTIDE SEQUENCE [LARGE SCALE GENOMIC DNA]</scope>
    <source>
        <strain evidence="6">RS5460</strain>
    </source>
</reference>
<evidence type="ECO:0000259" key="4">
    <source>
        <dbReference type="Pfam" id="PF09429"/>
    </source>
</evidence>
<keyword evidence="6" id="KW-1185">Reference proteome</keyword>
<dbReference type="GO" id="GO:0006396">
    <property type="term" value="P:RNA processing"/>
    <property type="evidence" value="ECO:0007669"/>
    <property type="project" value="InterPro"/>
</dbReference>
<evidence type="ECO:0000313" key="6">
    <source>
        <dbReference type="Proteomes" id="UP001328107"/>
    </source>
</evidence>
<dbReference type="Proteomes" id="UP001328107">
    <property type="component" value="Unassembled WGS sequence"/>
</dbReference>